<dbReference type="Gramene" id="OBART01G34530.1">
    <property type="protein sequence ID" value="OBART01G34530.1"/>
    <property type="gene ID" value="OBART01G34530"/>
</dbReference>
<organism evidence="2">
    <name type="scientific">Oryza barthii</name>
    <dbReference type="NCBI Taxonomy" id="65489"/>
    <lineage>
        <taxon>Eukaryota</taxon>
        <taxon>Viridiplantae</taxon>
        <taxon>Streptophyta</taxon>
        <taxon>Embryophyta</taxon>
        <taxon>Tracheophyta</taxon>
        <taxon>Spermatophyta</taxon>
        <taxon>Magnoliopsida</taxon>
        <taxon>Liliopsida</taxon>
        <taxon>Poales</taxon>
        <taxon>Poaceae</taxon>
        <taxon>BOP clade</taxon>
        <taxon>Oryzoideae</taxon>
        <taxon>Oryzeae</taxon>
        <taxon>Oryzinae</taxon>
        <taxon>Oryza</taxon>
    </lineage>
</organism>
<protein>
    <submittedName>
        <fullName evidence="2">Uncharacterized protein</fullName>
    </submittedName>
</protein>
<sequence>MPETRANADDVELPAAGPAMAPPPHVVVRIPDVDGKSDGRRLTAVEKPPYVSFLYTPHREGESFPT</sequence>
<reference evidence="2" key="2">
    <citation type="submission" date="2015-03" db="UniProtKB">
        <authorList>
            <consortium name="EnsemblPlants"/>
        </authorList>
    </citation>
    <scope>IDENTIFICATION</scope>
</reference>
<evidence type="ECO:0000313" key="3">
    <source>
        <dbReference type="Proteomes" id="UP000026960"/>
    </source>
</evidence>
<dbReference type="Proteomes" id="UP000026960">
    <property type="component" value="Chromosome 1"/>
</dbReference>
<evidence type="ECO:0000313" key="2">
    <source>
        <dbReference type="EnsemblPlants" id="OBART01G34530.1"/>
    </source>
</evidence>
<dbReference type="PaxDb" id="65489-OBART01G34530.1"/>
<dbReference type="EnsemblPlants" id="OBART01G34530.1">
    <property type="protein sequence ID" value="OBART01G34530.1"/>
    <property type="gene ID" value="OBART01G34530"/>
</dbReference>
<name>A0A0D3EV96_9ORYZ</name>
<evidence type="ECO:0000256" key="1">
    <source>
        <dbReference type="SAM" id="MobiDB-lite"/>
    </source>
</evidence>
<proteinExistence type="predicted"/>
<dbReference type="HOGENOM" id="CLU_2835160_0_0_1"/>
<keyword evidence="3" id="KW-1185">Reference proteome</keyword>
<accession>A0A0D3EV96</accession>
<reference evidence="2" key="1">
    <citation type="journal article" date="2009" name="Rice">
        <title>De Novo Next Generation Sequencing of Plant Genomes.</title>
        <authorList>
            <person name="Rounsley S."/>
            <person name="Marri P.R."/>
            <person name="Yu Y."/>
            <person name="He R."/>
            <person name="Sisneros N."/>
            <person name="Goicoechea J.L."/>
            <person name="Lee S.J."/>
            <person name="Angelova A."/>
            <person name="Kudrna D."/>
            <person name="Luo M."/>
            <person name="Affourtit J."/>
            <person name="Desany B."/>
            <person name="Knight J."/>
            <person name="Niazi F."/>
            <person name="Egholm M."/>
            <person name="Wing R.A."/>
        </authorList>
    </citation>
    <scope>NUCLEOTIDE SEQUENCE [LARGE SCALE GENOMIC DNA]</scope>
    <source>
        <strain evidence="2">cv. IRGC 105608</strain>
    </source>
</reference>
<feature type="region of interest" description="Disordered" evidence="1">
    <location>
        <begin position="1"/>
        <end position="25"/>
    </location>
</feature>
<dbReference type="AlphaFoldDB" id="A0A0D3EV96"/>